<reference evidence="2" key="1">
    <citation type="submission" date="2003-03" db="EMBL/GenBank/DDBJ databases">
        <title>The complete genome sequence of Neisseria gonorrhoeae.</title>
        <authorList>
            <person name="Lewis L.A."/>
            <person name="Gillaspy A.F."/>
            <person name="McLaughlin R.E."/>
            <person name="Gipson M."/>
            <person name="Ducey T.F."/>
            <person name="Ownbey T."/>
            <person name="Hartman K."/>
            <person name="Nydick C."/>
            <person name="Carson M.B."/>
            <person name="Vaughn J."/>
            <person name="Thomson C."/>
            <person name="Song L."/>
            <person name="Lin S."/>
            <person name="Yuan X."/>
            <person name="Najar F."/>
            <person name="Zhan M."/>
            <person name="Ren Q."/>
            <person name="Zhu H."/>
            <person name="Qi S."/>
            <person name="Kenton S.M."/>
            <person name="Lai H."/>
            <person name="White J.D."/>
            <person name="Clifton S."/>
            <person name="Roe B.A."/>
            <person name="Dyer D.W."/>
        </authorList>
    </citation>
    <scope>NUCLEOTIDE SEQUENCE [LARGE SCALE GENOMIC DNA]</scope>
    <source>
        <strain evidence="2">ATCC 700825 / FA 1090</strain>
    </source>
</reference>
<protein>
    <submittedName>
        <fullName evidence="1">Uncharacterized protein</fullName>
    </submittedName>
</protein>
<evidence type="ECO:0000313" key="2">
    <source>
        <dbReference type="Proteomes" id="UP000000535"/>
    </source>
</evidence>
<keyword evidence="2" id="KW-1185">Reference proteome</keyword>
<dbReference type="EMBL" id="AE004969">
    <property type="protein sequence ID" value="AKO63676.1"/>
    <property type="molecule type" value="Genomic_DNA"/>
</dbReference>
<organism evidence="1 2">
    <name type="scientific">Neisseria gonorrhoeae (strain ATCC 700825 / FA 1090)</name>
    <dbReference type="NCBI Taxonomy" id="242231"/>
    <lineage>
        <taxon>Bacteria</taxon>
        <taxon>Pseudomonadati</taxon>
        <taxon>Pseudomonadota</taxon>
        <taxon>Betaproteobacteria</taxon>
        <taxon>Neisseriales</taxon>
        <taxon>Neisseriaceae</taxon>
        <taxon>Neisseria</taxon>
    </lineage>
</organism>
<gene>
    <name evidence="1" type="ORF">NGO_05205</name>
</gene>
<name>A0A0H4IRX7_NEIG1</name>
<proteinExistence type="predicted"/>
<dbReference type="AlphaFoldDB" id="A0A0H4IRX7"/>
<accession>A0A0H4IRX7</accession>
<dbReference type="STRING" id="242231.NGO_05205"/>
<sequence>MKFVAKCRPETSVCATRRNLFQGFVNGGCTLISVKPNIILSIGDLP</sequence>
<dbReference type="Proteomes" id="UP000000535">
    <property type="component" value="Chromosome"/>
</dbReference>
<dbReference type="KEGG" id="ngo:NGO_05205"/>
<evidence type="ECO:0000313" key="1">
    <source>
        <dbReference type="EMBL" id="AKO63676.1"/>
    </source>
</evidence>